<dbReference type="RefSeq" id="WP_175612324.1">
    <property type="nucleotide sequence ID" value="NZ_CP088285.1"/>
</dbReference>
<name>A0A973W9T2_9BRAD</name>
<dbReference type="InterPro" id="IPR019253">
    <property type="entry name" value="DUF2244_TM"/>
</dbReference>
<dbReference type="Pfam" id="PF10003">
    <property type="entry name" value="DUF2244"/>
    <property type="match status" value="1"/>
</dbReference>
<accession>A0A973W9T2</accession>
<evidence type="ECO:0000256" key="1">
    <source>
        <dbReference type="SAM" id="Phobius"/>
    </source>
</evidence>
<comment type="caution">
    <text evidence="2">The sequence shown here is derived from an EMBL/GenBank/DDBJ whole genome shotgun (WGS) entry which is preliminary data.</text>
</comment>
<evidence type="ECO:0000313" key="2">
    <source>
        <dbReference type="EMBL" id="NVI50138.1"/>
    </source>
</evidence>
<keyword evidence="1" id="KW-0472">Membrane</keyword>
<keyword evidence="1" id="KW-1133">Transmembrane helix</keyword>
<dbReference type="EMBL" id="JAAOLE020000001">
    <property type="protein sequence ID" value="NVI50138.1"/>
    <property type="molecule type" value="Genomic_DNA"/>
</dbReference>
<organism evidence="2">
    <name type="scientific">Bradyrhizobium septentrionale</name>
    <dbReference type="NCBI Taxonomy" id="1404411"/>
    <lineage>
        <taxon>Bacteria</taxon>
        <taxon>Pseudomonadati</taxon>
        <taxon>Pseudomonadota</taxon>
        <taxon>Alphaproteobacteria</taxon>
        <taxon>Hyphomicrobiales</taxon>
        <taxon>Nitrobacteraceae</taxon>
        <taxon>Bradyrhizobium</taxon>
    </lineage>
</organism>
<dbReference type="AlphaFoldDB" id="A0A973W9T2"/>
<dbReference type="InterPro" id="IPR016990">
    <property type="entry name" value="UCP032162_TM"/>
</dbReference>
<gene>
    <name evidence="2" type="ORF">HAP48_046330</name>
</gene>
<feature type="transmembrane region" description="Helical" evidence="1">
    <location>
        <begin position="74"/>
        <end position="91"/>
    </location>
</feature>
<proteinExistence type="predicted"/>
<protein>
    <submittedName>
        <fullName evidence="2">DUF2244 domain-containing protein</fullName>
    </submittedName>
</protein>
<keyword evidence="1" id="KW-0812">Transmembrane</keyword>
<dbReference type="PIRSF" id="PIRSF032162">
    <property type="entry name" value="UCP032162_imp"/>
    <property type="match status" value="1"/>
</dbReference>
<feature type="transmembrane region" description="Helical" evidence="1">
    <location>
        <begin position="50"/>
        <end position="68"/>
    </location>
</feature>
<reference evidence="2" key="1">
    <citation type="submission" date="2020-06" db="EMBL/GenBank/DDBJ databases">
        <title>Whole Genome Sequence of Bradyrhizobium sp. Strain 1S1.</title>
        <authorList>
            <person name="Bromfield E.S.P."/>
            <person name="Cloutier S."/>
        </authorList>
    </citation>
    <scope>NUCLEOTIDE SEQUENCE [LARGE SCALE GENOMIC DNA]</scope>
    <source>
        <strain evidence="2">1S1</strain>
    </source>
</reference>
<sequence>MTAGNDFDPSDDLRASNVETGDLEADDAGAEPKLFSALLTPHRSLNRTGFIVLMSFVTVVSFIAGVVFWWLGAWPIFGFFWLDVLVIYWAFKVNFRTARASEEITVTPSELRVRRISHRGHVAEWVLNPLWVRFEQISHEEFGIERLYLVSRGRRISIGSFLSPDEKASFSKALTAALNTAKRGPTYNPIA</sequence>